<dbReference type="PANTHER" id="PTHR20863:SF62">
    <property type="entry name" value="ACYL CARRIER PROTEIN"/>
    <property type="match status" value="1"/>
</dbReference>
<dbReference type="NCBIfam" id="NF002150">
    <property type="entry name" value="PRK00982.1-4"/>
    <property type="match status" value="1"/>
</dbReference>
<dbReference type="OrthoDB" id="9804551at2"/>
<dbReference type="InterPro" id="IPR003231">
    <property type="entry name" value="ACP"/>
</dbReference>
<dbReference type="InterPro" id="IPR036736">
    <property type="entry name" value="ACP-like_sf"/>
</dbReference>
<evidence type="ECO:0000313" key="10">
    <source>
        <dbReference type="EMBL" id="BAQ57000.1"/>
    </source>
</evidence>
<accession>A0A0D6A396</accession>
<dbReference type="KEGG" id="lae:LBAT_0611"/>
<dbReference type="GO" id="GO:0000036">
    <property type="term" value="F:acyl carrier activity"/>
    <property type="evidence" value="ECO:0007669"/>
    <property type="project" value="UniProtKB-UniRule"/>
</dbReference>
<dbReference type="PROSITE" id="PS50075">
    <property type="entry name" value="CARRIER"/>
    <property type="match status" value="1"/>
</dbReference>
<evidence type="ECO:0000256" key="8">
    <source>
        <dbReference type="HAMAP-Rule" id="MF_01217"/>
    </source>
</evidence>
<dbReference type="GO" id="GO:0005829">
    <property type="term" value="C:cytosol"/>
    <property type="evidence" value="ECO:0007669"/>
    <property type="project" value="TreeGrafter"/>
</dbReference>
<keyword evidence="4 8" id="KW-0597">Phosphoprotein</keyword>
<name>A0A0D6A396_9LACO</name>
<evidence type="ECO:0000256" key="1">
    <source>
        <dbReference type="ARBA" id="ARBA00022450"/>
    </source>
</evidence>
<keyword evidence="2 8" id="KW-0963">Cytoplasm</keyword>
<dbReference type="GO" id="GO:0016020">
    <property type="term" value="C:membrane"/>
    <property type="evidence" value="ECO:0007669"/>
    <property type="project" value="GOC"/>
</dbReference>
<reference evidence="10 11" key="1">
    <citation type="submission" date="2015-03" db="EMBL/GenBank/DDBJ databases">
        <title>Complete genome sequence of Lactobacillus acetotolerans NBRC 13120.</title>
        <authorList>
            <person name="Toh H."/>
            <person name="Morita H."/>
            <person name="Fujita N."/>
        </authorList>
    </citation>
    <scope>NUCLEOTIDE SEQUENCE [LARGE SCALE GENOMIC DNA]</scope>
    <source>
        <strain evidence="10 11">NBRC 13120</strain>
    </source>
</reference>
<dbReference type="GO" id="GO:0000035">
    <property type="term" value="F:acyl binding"/>
    <property type="evidence" value="ECO:0007669"/>
    <property type="project" value="TreeGrafter"/>
</dbReference>
<dbReference type="HAMAP" id="MF_01217">
    <property type="entry name" value="Acyl_carrier"/>
    <property type="match status" value="1"/>
</dbReference>
<dbReference type="Pfam" id="PF00550">
    <property type="entry name" value="PP-binding"/>
    <property type="match status" value="1"/>
</dbReference>
<evidence type="ECO:0000256" key="5">
    <source>
        <dbReference type="ARBA" id="ARBA00022832"/>
    </source>
</evidence>
<evidence type="ECO:0000256" key="2">
    <source>
        <dbReference type="ARBA" id="ARBA00022490"/>
    </source>
</evidence>
<dbReference type="AlphaFoldDB" id="A0A0D6A396"/>
<comment type="PTM">
    <text evidence="8">4'-phosphopantetheine is transferred from CoA to a specific serine of apo-ACP by AcpS. This modification is essential for activity because fatty acids are bound in thioester linkage to the sulfhydryl of the prosthetic group.</text>
</comment>
<evidence type="ECO:0000313" key="11">
    <source>
        <dbReference type="Proteomes" id="UP000035709"/>
    </source>
</evidence>
<comment type="subcellular location">
    <subcellularLocation>
        <location evidence="8">Cytoplasm</location>
    </subcellularLocation>
</comment>
<evidence type="ECO:0000256" key="3">
    <source>
        <dbReference type="ARBA" id="ARBA00022516"/>
    </source>
</evidence>
<dbReference type="PANTHER" id="PTHR20863">
    <property type="entry name" value="ACYL CARRIER PROTEIN"/>
    <property type="match status" value="1"/>
</dbReference>
<dbReference type="SUPFAM" id="SSF47336">
    <property type="entry name" value="ACP-like"/>
    <property type="match status" value="1"/>
</dbReference>
<comment type="similarity">
    <text evidence="8">Belongs to the acyl carrier protein (ACP) family.</text>
</comment>
<evidence type="ECO:0000256" key="7">
    <source>
        <dbReference type="ARBA" id="ARBA00023160"/>
    </source>
</evidence>
<dbReference type="Proteomes" id="UP000035709">
    <property type="component" value="Chromosome"/>
</dbReference>
<dbReference type="EMBL" id="AP014808">
    <property type="protein sequence ID" value="BAQ57000.1"/>
    <property type="molecule type" value="Genomic_DNA"/>
</dbReference>
<proteinExistence type="inferred from homology"/>
<protein>
    <recommendedName>
        <fullName evidence="8">Acyl carrier protein</fullName>
        <shortName evidence="8">ACP</shortName>
    </recommendedName>
</protein>
<keyword evidence="7 8" id="KW-0275">Fatty acid biosynthesis</keyword>
<evidence type="ECO:0000256" key="4">
    <source>
        <dbReference type="ARBA" id="ARBA00022553"/>
    </source>
</evidence>
<dbReference type="PATRIC" id="fig|1600.4.peg.626"/>
<dbReference type="Gene3D" id="1.10.1200.10">
    <property type="entry name" value="ACP-like"/>
    <property type="match status" value="1"/>
</dbReference>
<dbReference type="GO" id="GO:0009245">
    <property type="term" value="P:lipid A biosynthetic process"/>
    <property type="evidence" value="ECO:0007669"/>
    <property type="project" value="TreeGrafter"/>
</dbReference>
<dbReference type="InterPro" id="IPR009081">
    <property type="entry name" value="PP-bd_ACP"/>
</dbReference>
<feature type="modified residue" description="O-(pantetheine 4'-phosphoryl)serine" evidence="8">
    <location>
        <position position="39"/>
    </location>
</feature>
<evidence type="ECO:0000259" key="9">
    <source>
        <dbReference type="PROSITE" id="PS50075"/>
    </source>
</evidence>
<keyword evidence="3 8" id="KW-0444">Lipid biosynthesis</keyword>
<keyword evidence="6 8" id="KW-0443">Lipid metabolism</keyword>
<gene>
    <name evidence="8" type="primary">acpP</name>
    <name evidence="10" type="ORF">LBAT_0611</name>
</gene>
<keyword evidence="11" id="KW-1185">Reference proteome</keyword>
<comment type="pathway">
    <text evidence="8">Lipid metabolism; fatty acid biosynthesis.</text>
</comment>
<comment type="function">
    <text evidence="8">Carrier of the growing fatty acid chain in fatty acid biosynthesis.</text>
</comment>
<dbReference type="RefSeq" id="WP_060459328.1">
    <property type="nucleotide sequence ID" value="NZ_AP014808.1"/>
</dbReference>
<keyword evidence="1 8" id="KW-0596">Phosphopantetheine</keyword>
<keyword evidence="5 8" id="KW-0276">Fatty acid metabolism</keyword>
<feature type="domain" description="Carrier" evidence="9">
    <location>
        <begin position="4"/>
        <end position="81"/>
    </location>
</feature>
<dbReference type="STRING" id="1600.LBAT_0611"/>
<organism evidence="10 11">
    <name type="scientific">Lactobacillus acetotolerans</name>
    <dbReference type="NCBI Taxonomy" id="1600"/>
    <lineage>
        <taxon>Bacteria</taxon>
        <taxon>Bacillati</taxon>
        <taxon>Bacillota</taxon>
        <taxon>Bacilli</taxon>
        <taxon>Lactobacillales</taxon>
        <taxon>Lactobacillaceae</taxon>
        <taxon>Lactobacillus</taxon>
    </lineage>
</organism>
<evidence type="ECO:0000256" key="6">
    <source>
        <dbReference type="ARBA" id="ARBA00023098"/>
    </source>
</evidence>
<sequence>MTKEEVFNKVKDIIVDQLDVDADKIKEDTNFKEDLDLDSLDIFEVVDKLEDTYDIEIDTDTDVSTVSQLVDYVLKQINAKNKKDDKDKNR</sequence>
<dbReference type="UniPathway" id="UPA00094"/>